<dbReference type="InterPro" id="IPR001525">
    <property type="entry name" value="C5_MeTfrase"/>
</dbReference>
<dbReference type="Proteomes" id="UP000294567">
    <property type="component" value="Unassembled WGS sequence"/>
</dbReference>
<dbReference type="InterPro" id="IPR050390">
    <property type="entry name" value="C5-Methyltransferase"/>
</dbReference>
<dbReference type="PANTHER" id="PTHR10629">
    <property type="entry name" value="CYTOSINE-SPECIFIC METHYLTRANSFERASE"/>
    <property type="match status" value="1"/>
</dbReference>
<evidence type="ECO:0000256" key="3">
    <source>
        <dbReference type="ARBA" id="ARBA00022691"/>
    </source>
</evidence>
<keyword evidence="9" id="KW-1185">Reference proteome</keyword>
<evidence type="ECO:0000256" key="1">
    <source>
        <dbReference type="ARBA" id="ARBA00022603"/>
    </source>
</evidence>
<keyword evidence="4" id="KW-0680">Restriction system</keyword>
<comment type="caution">
    <text evidence="8">The sequence shown here is derived from an EMBL/GenBank/DDBJ whole genome shotgun (WGS) entry which is preliminary data.</text>
</comment>
<dbReference type="InterPro" id="IPR031303">
    <property type="entry name" value="C5_meth_CS"/>
</dbReference>
<evidence type="ECO:0000256" key="4">
    <source>
        <dbReference type="ARBA" id="ARBA00022747"/>
    </source>
</evidence>
<comment type="catalytic activity">
    <reaction evidence="7">
        <text>a 2'-deoxycytidine in DNA + S-adenosyl-L-methionine = a 5-methyl-2'-deoxycytidine in DNA + S-adenosyl-L-homocysteine + H(+)</text>
        <dbReference type="Rhea" id="RHEA:13681"/>
        <dbReference type="Rhea" id="RHEA-COMP:11369"/>
        <dbReference type="Rhea" id="RHEA-COMP:11370"/>
        <dbReference type="ChEBI" id="CHEBI:15378"/>
        <dbReference type="ChEBI" id="CHEBI:57856"/>
        <dbReference type="ChEBI" id="CHEBI:59789"/>
        <dbReference type="ChEBI" id="CHEBI:85452"/>
        <dbReference type="ChEBI" id="CHEBI:85454"/>
        <dbReference type="EC" id="2.1.1.37"/>
    </reaction>
</comment>
<proteinExistence type="inferred from homology"/>
<dbReference type="Gene3D" id="3.90.120.10">
    <property type="entry name" value="DNA Methylase, subunit A, domain 2"/>
    <property type="match status" value="1"/>
</dbReference>
<evidence type="ECO:0000256" key="6">
    <source>
        <dbReference type="RuleBase" id="RU000416"/>
    </source>
</evidence>
<dbReference type="NCBIfam" id="TIGR00675">
    <property type="entry name" value="dcm"/>
    <property type="match status" value="1"/>
</dbReference>
<dbReference type="GO" id="GO:0044027">
    <property type="term" value="P:negative regulation of gene expression via chromosomal CpG island methylation"/>
    <property type="evidence" value="ECO:0007669"/>
    <property type="project" value="TreeGrafter"/>
</dbReference>
<gene>
    <name evidence="8" type="ORF">EDD65_10655</name>
</gene>
<dbReference type="PANTHER" id="PTHR10629:SF52">
    <property type="entry name" value="DNA (CYTOSINE-5)-METHYLTRANSFERASE 1"/>
    <property type="match status" value="1"/>
</dbReference>
<keyword evidence="1 5" id="KW-0489">Methyltransferase</keyword>
<dbReference type="GO" id="GO:0009307">
    <property type="term" value="P:DNA restriction-modification system"/>
    <property type="evidence" value="ECO:0007669"/>
    <property type="project" value="UniProtKB-KW"/>
</dbReference>
<protein>
    <recommendedName>
        <fullName evidence="7">Cytosine-specific methyltransferase</fullName>
        <ecNumber evidence="7">2.1.1.37</ecNumber>
    </recommendedName>
</protein>
<keyword evidence="3 5" id="KW-0949">S-adenosyl-L-methionine</keyword>
<dbReference type="PROSITE" id="PS00094">
    <property type="entry name" value="C5_MTASE_1"/>
    <property type="match status" value="1"/>
</dbReference>
<dbReference type="GO" id="GO:0003886">
    <property type="term" value="F:DNA (cytosine-5-)-methyltransferase activity"/>
    <property type="evidence" value="ECO:0007669"/>
    <property type="project" value="UniProtKB-EC"/>
</dbReference>
<dbReference type="EMBL" id="SMAE01000006">
    <property type="protein sequence ID" value="TCS89389.1"/>
    <property type="molecule type" value="Genomic_DNA"/>
</dbReference>
<evidence type="ECO:0000256" key="5">
    <source>
        <dbReference type="PROSITE-ProRule" id="PRU01016"/>
    </source>
</evidence>
<evidence type="ECO:0000313" key="8">
    <source>
        <dbReference type="EMBL" id="TCS89389.1"/>
    </source>
</evidence>
<evidence type="ECO:0000256" key="7">
    <source>
        <dbReference type="RuleBase" id="RU000417"/>
    </source>
</evidence>
<comment type="similarity">
    <text evidence="5 6">Belongs to the class I-like SAM-binding methyltransferase superfamily. C5-methyltransferase family.</text>
</comment>
<accession>A0A4R3KVF9</accession>
<dbReference type="PRINTS" id="PR00105">
    <property type="entry name" value="C5METTRFRASE"/>
</dbReference>
<dbReference type="InterPro" id="IPR029063">
    <property type="entry name" value="SAM-dependent_MTases_sf"/>
</dbReference>
<dbReference type="AlphaFoldDB" id="A0A4R3KVF9"/>
<keyword evidence="2 5" id="KW-0808">Transferase</keyword>
<dbReference type="EC" id="2.1.1.37" evidence="7"/>
<evidence type="ECO:0000313" key="9">
    <source>
        <dbReference type="Proteomes" id="UP000294567"/>
    </source>
</evidence>
<reference evidence="8 9" key="1">
    <citation type="submission" date="2019-03" db="EMBL/GenBank/DDBJ databases">
        <title>Genomic Encyclopedia of Type Strains, Phase IV (KMG-IV): sequencing the most valuable type-strain genomes for metagenomic binning, comparative biology and taxonomic classification.</title>
        <authorList>
            <person name="Goeker M."/>
        </authorList>
    </citation>
    <scope>NUCLEOTIDE SEQUENCE [LARGE SCALE GENOMIC DNA]</scope>
    <source>
        <strain evidence="8 9">DSM 26752</strain>
    </source>
</reference>
<dbReference type="GO" id="GO:0032259">
    <property type="term" value="P:methylation"/>
    <property type="evidence" value="ECO:0007669"/>
    <property type="project" value="UniProtKB-KW"/>
</dbReference>
<dbReference type="GO" id="GO:0003677">
    <property type="term" value="F:DNA binding"/>
    <property type="evidence" value="ECO:0007669"/>
    <property type="project" value="TreeGrafter"/>
</dbReference>
<dbReference type="Pfam" id="PF00145">
    <property type="entry name" value="DNA_methylase"/>
    <property type="match status" value="1"/>
</dbReference>
<dbReference type="SUPFAM" id="SSF53335">
    <property type="entry name" value="S-adenosyl-L-methionine-dependent methyltransferases"/>
    <property type="match status" value="1"/>
</dbReference>
<dbReference type="InterPro" id="IPR018117">
    <property type="entry name" value="C5_DNA_meth_AS"/>
</dbReference>
<feature type="active site" evidence="5">
    <location>
        <position position="81"/>
    </location>
</feature>
<dbReference type="CDD" id="cd00315">
    <property type="entry name" value="Cyt_C5_DNA_methylase"/>
    <property type="match status" value="1"/>
</dbReference>
<dbReference type="PROSITE" id="PS51679">
    <property type="entry name" value="SAM_MT_C5"/>
    <property type="match status" value="1"/>
</dbReference>
<organism evidence="8 9">
    <name type="scientific">Keratinibaculum paraultunense</name>
    <dbReference type="NCBI Taxonomy" id="1278232"/>
    <lineage>
        <taxon>Bacteria</taxon>
        <taxon>Bacillati</taxon>
        <taxon>Bacillota</taxon>
        <taxon>Tissierellia</taxon>
        <taxon>Tissierellales</taxon>
        <taxon>Tepidimicrobiaceae</taxon>
        <taxon>Keratinibaculum</taxon>
    </lineage>
</organism>
<sequence length="330" mass="37334">MNVLNIDKRKFTAVSFFSGAGGLDMGFERQGFKVIWANDVDEDACATHRLWSDAKVICGDISKIDFSTIPAGDILLGGWPCQGFSLAGPRKLDDSRNTLYKYYVKYLDKKKPLAFVGENVKGMLTLGDGKIFEAIISDIYKKGYTLFYKLLNAKDYSVPQNRERVIIVGFRNDLGITKFNFPKKHEKIVTLREALADMPEPNLEDICDAPYSSRYMSRNRKRNWDEVSYTIPAMAKQVPLHPSSPDMEKLGRDLWKFGDNGVTRRFSWQEAAAIQTFPRGMEFVGNLTSKYKQIGNAVPVKLAEVVAEEVYKTLCKCLGCQDKELLTEVV</sequence>
<dbReference type="PROSITE" id="PS00095">
    <property type="entry name" value="C5_MTASE_2"/>
    <property type="match status" value="1"/>
</dbReference>
<evidence type="ECO:0000256" key="2">
    <source>
        <dbReference type="ARBA" id="ARBA00022679"/>
    </source>
</evidence>
<dbReference type="Gene3D" id="3.40.50.150">
    <property type="entry name" value="Vaccinia Virus protein VP39"/>
    <property type="match status" value="1"/>
</dbReference>
<name>A0A4R3KVF9_9FIRM</name>
<dbReference type="RefSeq" id="WP_202690492.1">
    <property type="nucleotide sequence ID" value="NZ_CP068564.1"/>
</dbReference>